<dbReference type="PROSITE" id="PS51404">
    <property type="entry name" value="DYP_PEROXIDASE"/>
    <property type="match status" value="1"/>
</dbReference>
<feature type="compositionally biased region" description="Acidic residues" evidence="7">
    <location>
        <begin position="318"/>
        <end position="330"/>
    </location>
</feature>
<comment type="cofactor">
    <cofactor evidence="1">
        <name>heme b</name>
        <dbReference type="ChEBI" id="CHEBI:60344"/>
    </cofactor>
</comment>
<feature type="domain" description="Dyp-type peroxidase C-terminal" evidence="9">
    <location>
        <begin position="141"/>
        <end position="307"/>
    </location>
</feature>
<evidence type="ECO:0000256" key="7">
    <source>
        <dbReference type="SAM" id="MobiDB-lite"/>
    </source>
</evidence>
<dbReference type="Pfam" id="PF04261">
    <property type="entry name" value="Dyp_perox_N"/>
    <property type="match status" value="1"/>
</dbReference>
<evidence type="ECO:0000256" key="3">
    <source>
        <dbReference type="ARBA" id="ARBA00022723"/>
    </source>
</evidence>
<accession>A0ABY4NA24</accession>
<feature type="domain" description="Dyp-type peroxidase N-terminal" evidence="8">
    <location>
        <begin position="10"/>
        <end position="138"/>
    </location>
</feature>
<reference evidence="10" key="1">
    <citation type="submission" date="2022-05" db="EMBL/GenBank/DDBJ databases">
        <title>Genomic analysis of Brachybacterium sp. CBA3104.</title>
        <authorList>
            <person name="Roh S.W."/>
            <person name="Kim Y.B."/>
            <person name="Kim Y."/>
        </authorList>
    </citation>
    <scope>NUCLEOTIDE SEQUENCE</scope>
    <source>
        <strain evidence="10">CBA3104</strain>
    </source>
</reference>
<sequence length="394" mass="42458">MDDLSAPIPQRILRPLTESAIFLVLTIDEGGEDGVREVLDGFTGTLRTVRSRIIEADLGCVAGIGARAWSRLFSGPAPKGLRTFPALSGKVHDAPSTPGDLLFHIRAHRMDMCFELAGQLMRQLRPFTTVQDEVHGFRYFDSRDVIGFVDGTENPEGREAQQFVLLDEDADPDFVGGSYVTVQKYVHDMDGWEQLAVEHQADAIGRHKWDNVEMDDETKPADSHTALTVIEDADGTQLKIVRDNMPFGSAAADEFGTYFIGYSRDLDVTEQMLRNMFLGDPEGTNHDRLLDFSTALTGTHFFVPALDFLDDIPPAPEDGADGGEGADGDDEPRADAGADPSGPSRSSDPATPASPDPAEGSLGIGALEPTAPHDLAPHATAPHDPGPAGTKETP</sequence>
<dbReference type="InterPro" id="IPR011008">
    <property type="entry name" value="Dimeric_a/b-barrel"/>
</dbReference>
<dbReference type="InterPro" id="IPR006314">
    <property type="entry name" value="Dyp_peroxidase"/>
</dbReference>
<evidence type="ECO:0000256" key="2">
    <source>
        <dbReference type="ARBA" id="ARBA00022559"/>
    </source>
</evidence>
<dbReference type="RefSeq" id="WP_249480802.1">
    <property type="nucleotide sequence ID" value="NZ_CP097218.1"/>
</dbReference>
<dbReference type="InterPro" id="IPR048327">
    <property type="entry name" value="Dyp_perox_N"/>
</dbReference>
<dbReference type="PANTHER" id="PTHR30521:SF0">
    <property type="entry name" value="DYP-TYPE PEROXIDASE FAMILY PROTEIN"/>
    <property type="match status" value="1"/>
</dbReference>
<keyword evidence="3" id="KW-0479">Metal-binding</keyword>
<evidence type="ECO:0000259" key="8">
    <source>
        <dbReference type="Pfam" id="PF04261"/>
    </source>
</evidence>
<keyword evidence="4" id="KW-0560">Oxidoreductase</keyword>
<evidence type="ECO:0000256" key="6">
    <source>
        <dbReference type="ARBA" id="ARBA00025737"/>
    </source>
</evidence>
<keyword evidence="11" id="KW-1185">Reference proteome</keyword>
<organism evidence="10 11">
    <name type="scientific">Brachybacterium kimchii</name>
    <dbReference type="NCBI Taxonomy" id="2942909"/>
    <lineage>
        <taxon>Bacteria</taxon>
        <taxon>Bacillati</taxon>
        <taxon>Actinomycetota</taxon>
        <taxon>Actinomycetes</taxon>
        <taxon>Micrococcales</taxon>
        <taxon>Dermabacteraceae</taxon>
        <taxon>Brachybacterium</taxon>
    </lineage>
</organism>
<evidence type="ECO:0000256" key="5">
    <source>
        <dbReference type="ARBA" id="ARBA00023004"/>
    </source>
</evidence>
<protein>
    <submittedName>
        <fullName evidence="10">Dyp-type peroxidase</fullName>
    </submittedName>
</protein>
<feature type="region of interest" description="Disordered" evidence="7">
    <location>
        <begin position="309"/>
        <end position="394"/>
    </location>
</feature>
<evidence type="ECO:0000259" key="9">
    <source>
        <dbReference type="Pfam" id="PF20628"/>
    </source>
</evidence>
<dbReference type="PANTHER" id="PTHR30521">
    <property type="entry name" value="DEFERROCHELATASE/PEROXIDASE"/>
    <property type="match status" value="1"/>
</dbReference>
<dbReference type="SUPFAM" id="SSF54909">
    <property type="entry name" value="Dimeric alpha+beta barrel"/>
    <property type="match status" value="1"/>
</dbReference>
<name>A0ABY4NA24_9MICO</name>
<evidence type="ECO:0000256" key="4">
    <source>
        <dbReference type="ARBA" id="ARBA00023002"/>
    </source>
</evidence>
<comment type="similarity">
    <text evidence="6">Belongs to the DyP-type peroxidase family.</text>
</comment>
<keyword evidence="2 10" id="KW-0575">Peroxidase</keyword>
<dbReference type="Pfam" id="PF20628">
    <property type="entry name" value="Dyp_perox_C"/>
    <property type="match status" value="1"/>
</dbReference>
<evidence type="ECO:0000256" key="1">
    <source>
        <dbReference type="ARBA" id="ARBA00001970"/>
    </source>
</evidence>
<feature type="compositionally biased region" description="Low complexity" evidence="7">
    <location>
        <begin position="337"/>
        <end position="358"/>
    </location>
</feature>
<dbReference type="Proteomes" id="UP001055868">
    <property type="component" value="Chromosome"/>
</dbReference>
<keyword evidence="5" id="KW-0408">Iron</keyword>
<evidence type="ECO:0000313" key="10">
    <source>
        <dbReference type="EMBL" id="UQN31377.1"/>
    </source>
</evidence>
<dbReference type="NCBIfam" id="TIGR01413">
    <property type="entry name" value="Dyp_perox_fam"/>
    <property type="match status" value="1"/>
</dbReference>
<dbReference type="GO" id="GO:0004601">
    <property type="term" value="F:peroxidase activity"/>
    <property type="evidence" value="ECO:0007669"/>
    <property type="project" value="UniProtKB-KW"/>
</dbReference>
<proteinExistence type="inferred from homology"/>
<evidence type="ECO:0000313" key="11">
    <source>
        <dbReference type="Proteomes" id="UP001055868"/>
    </source>
</evidence>
<gene>
    <name evidence="10" type="ORF">M4486_08895</name>
</gene>
<dbReference type="InterPro" id="IPR048328">
    <property type="entry name" value="Dyp_perox_C"/>
</dbReference>
<dbReference type="EMBL" id="CP097218">
    <property type="protein sequence ID" value="UQN31377.1"/>
    <property type="molecule type" value="Genomic_DNA"/>
</dbReference>